<dbReference type="SUPFAM" id="SSF53474">
    <property type="entry name" value="alpha/beta-Hydrolases"/>
    <property type="match status" value="1"/>
</dbReference>
<comment type="similarity">
    <text evidence="1">Belongs to the 'GDXG' lipolytic enzyme family.</text>
</comment>
<dbReference type="InterPro" id="IPR002168">
    <property type="entry name" value="Lipase_GDXG_HIS_AS"/>
</dbReference>
<name>A0AAE1SY26_9SOLA</name>
<proteinExistence type="inferred from homology"/>
<dbReference type="InterPro" id="IPR029058">
    <property type="entry name" value="AB_hydrolase_fold"/>
</dbReference>
<evidence type="ECO:0000259" key="3">
    <source>
        <dbReference type="Pfam" id="PF07859"/>
    </source>
</evidence>
<protein>
    <recommendedName>
        <fullName evidence="3">Alpha/beta hydrolase fold-3 domain-containing protein</fullName>
    </recommendedName>
</protein>
<evidence type="ECO:0000256" key="1">
    <source>
        <dbReference type="ARBA" id="ARBA00010515"/>
    </source>
</evidence>
<dbReference type="PANTHER" id="PTHR23024:SF614">
    <property type="entry name" value="CARBOXYLESTERASE 12-RELATED"/>
    <property type="match status" value="1"/>
</dbReference>
<reference evidence="4" key="1">
    <citation type="submission" date="2023-12" db="EMBL/GenBank/DDBJ databases">
        <title>Genome assembly of Anisodus tanguticus.</title>
        <authorList>
            <person name="Wang Y.-J."/>
        </authorList>
    </citation>
    <scope>NUCLEOTIDE SEQUENCE</scope>
    <source>
        <strain evidence="4">KB-2021</strain>
        <tissue evidence="4">Leaf</tissue>
    </source>
</reference>
<keyword evidence="5" id="KW-1185">Reference proteome</keyword>
<dbReference type="PANTHER" id="PTHR23024">
    <property type="entry name" value="ARYLACETAMIDE DEACETYLASE"/>
    <property type="match status" value="1"/>
</dbReference>
<dbReference type="Pfam" id="PF07859">
    <property type="entry name" value="Abhydrolase_3"/>
    <property type="match status" value="1"/>
</dbReference>
<keyword evidence="2" id="KW-0378">Hydrolase</keyword>
<dbReference type="GO" id="GO:0016787">
    <property type="term" value="F:hydrolase activity"/>
    <property type="evidence" value="ECO:0007669"/>
    <property type="project" value="UniProtKB-KW"/>
</dbReference>
<sequence length="316" mass="35673">MDSNEVVYEVPRFFRVYKDGRIEKFRKHDFVHPSDNPITGVRSKDIVVPENDVTVRLYLPKITQNDQKFPLLVYFHGGGFAIESAFSTYYDSYLHSLAAETNVLAVSVEYRLAPEHKIPACYDDSWAIMKWVSQHANGGQGTEPWLKSHADFSGVFLSGSLGNNCSTYQGDSAGANIAHNMMMRASLDEDKLGDSLKLVGLALIHPYFGTNEPDGIWSYCCPENPKTDDPRFNPAAHPSLLSKLVCSKILICTGGKDFIRDRGWTYYEVLKKCGWKGEVEIKETEGEEHVFHLVKPTCERAKALMKWLVDFFQQSG</sequence>
<dbReference type="Gene3D" id="3.40.50.1820">
    <property type="entry name" value="alpha/beta hydrolase"/>
    <property type="match status" value="1"/>
</dbReference>
<dbReference type="EMBL" id="JAVYJV010000001">
    <property type="protein sequence ID" value="KAK4378420.1"/>
    <property type="molecule type" value="Genomic_DNA"/>
</dbReference>
<dbReference type="InterPro" id="IPR050466">
    <property type="entry name" value="Carboxylest/Gibb_receptor"/>
</dbReference>
<evidence type="ECO:0000313" key="5">
    <source>
        <dbReference type="Proteomes" id="UP001291623"/>
    </source>
</evidence>
<feature type="domain" description="Alpha/beta hydrolase fold-3" evidence="3">
    <location>
        <begin position="72"/>
        <end position="292"/>
    </location>
</feature>
<dbReference type="AlphaFoldDB" id="A0AAE1SY26"/>
<evidence type="ECO:0000313" key="4">
    <source>
        <dbReference type="EMBL" id="KAK4378420.1"/>
    </source>
</evidence>
<dbReference type="PROSITE" id="PS01173">
    <property type="entry name" value="LIPASE_GDXG_HIS"/>
    <property type="match status" value="1"/>
</dbReference>
<comment type="caution">
    <text evidence="4">The sequence shown here is derived from an EMBL/GenBank/DDBJ whole genome shotgun (WGS) entry which is preliminary data.</text>
</comment>
<dbReference type="InterPro" id="IPR013094">
    <property type="entry name" value="AB_hydrolase_3"/>
</dbReference>
<dbReference type="Proteomes" id="UP001291623">
    <property type="component" value="Unassembled WGS sequence"/>
</dbReference>
<evidence type="ECO:0000256" key="2">
    <source>
        <dbReference type="ARBA" id="ARBA00022801"/>
    </source>
</evidence>
<gene>
    <name evidence="4" type="ORF">RND71_000282</name>
</gene>
<organism evidence="4 5">
    <name type="scientific">Anisodus tanguticus</name>
    <dbReference type="NCBI Taxonomy" id="243964"/>
    <lineage>
        <taxon>Eukaryota</taxon>
        <taxon>Viridiplantae</taxon>
        <taxon>Streptophyta</taxon>
        <taxon>Embryophyta</taxon>
        <taxon>Tracheophyta</taxon>
        <taxon>Spermatophyta</taxon>
        <taxon>Magnoliopsida</taxon>
        <taxon>eudicotyledons</taxon>
        <taxon>Gunneridae</taxon>
        <taxon>Pentapetalae</taxon>
        <taxon>asterids</taxon>
        <taxon>lamiids</taxon>
        <taxon>Solanales</taxon>
        <taxon>Solanaceae</taxon>
        <taxon>Solanoideae</taxon>
        <taxon>Hyoscyameae</taxon>
        <taxon>Anisodus</taxon>
    </lineage>
</organism>
<accession>A0AAE1SY26</accession>